<organism evidence="2 3">
    <name type="scientific">Brassica cretica</name>
    <name type="common">Mustard</name>
    <dbReference type="NCBI Taxonomy" id="69181"/>
    <lineage>
        <taxon>Eukaryota</taxon>
        <taxon>Viridiplantae</taxon>
        <taxon>Streptophyta</taxon>
        <taxon>Embryophyta</taxon>
        <taxon>Tracheophyta</taxon>
        <taxon>Spermatophyta</taxon>
        <taxon>Magnoliopsida</taxon>
        <taxon>eudicotyledons</taxon>
        <taxon>Gunneridae</taxon>
        <taxon>Pentapetalae</taxon>
        <taxon>rosids</taxon>
        <taxon>malvids</taxon>
        <taxon>Brassicales</taxon>
        <taxon>Brassicaceae</taxon>
        <taxon>Brassiceae</taxon>
        <taxon>Brassica</taxon>
    </lineage>
</organism>
<feature type="compositionally biased region" description="Polar residues" evidence="1">
    <location>
        <begin position="172"/>
        <end position="182"/>
    </location>
</feature>
<feature type="region of interest" description="Disordered" evidence="1">
    <location>
        <begin position="22"/>
        <end position="54"/>
    </location>
</feature>
<evidence type="ECO:0000256" key="1">
    <source>
        <dbReference type="SAM" id="MobiDB-lite"/>
    </source>
</evidence>
<feature type="region of interest" description="Disordered" evidence="1">
    <location>
        <begin position="145"/>
        <end position="200"/>
    </location>
</feature>
<feature type="compositionally biased region" description="Low complexity" evidence="1">
    <location>
        <begin position="150"/>
        <end position="165"/>
    </location>
</feature>
<protein>
    <submittedName>
        <fullName evidence="2">Uncharacterized protein</fullName>
    </submittedName>
</protein>
<gene>
    <name evidence="2" type="ORF">F2Q68_00039070</name>
</gene>
<comment type="caution">
    <text evidence="2">The sequence shown here is derived from an EMBL/GenBank/DDBJ whole genome shotgun (WGS) entry which is preliminary data.</text>
</comment>
<dbReference type="Proteomes" id="UP000712281">
    <property type="component" value="Unassembled WGS sequence"/>
</dbReference>
<reference evidence="2" key="1">
    <citation type="submission" date="2019-12" db="EMBL/GenBank/DDBJ databases">
        <title>Genome sequencing and annotation of Brassica cretica.</title>
        <authorList>
            <person name="Studholme D.J."/>
            <person name="Sarris P.F."/>
        </authorList>
    </citation>
    <scope>NUCLEOTIDE SEQUENCE</scope>
    <source>
        <strain evidence="2">PFS-001/15</strain>
        <tissue evidence="2">Leaf</tissue>
    </source>
</reference>
<evidence type="ECO:0000313" key="2">
    <source>
        <dbReference type="EMBL" id="KAF2620902.1"/>
    </source>
</evidence>
<dbReference type="EMBL" id="QGKW02000007">
    <property type="protein sequence ID" value="KAF2620902.1"/>
    <property type="molecule type" value="Genomic_DNA"/>
</dbReference>
<dbReference type="Gene3D" id="2.40.70.10">
    <property type="entry name" value="Acid Proteases"/>
    <property type="match status" value="1"/>
</dbReference>
<sequence length="282" mass="30279">MMACNISGTDEVGAAGVADAGVTEADGRSPSAGVSPGTHTDFEETSPNLGPEETSLRGHVAGGRLCGRLSQASLSPHLSFAFDLRSSSHHILMSYRVPILLILFWAIAGSCLPSGFASSVGVCDHHNELEVFLCGIERKCHHSLYPRPPTETSESSSSGSGSTGSRLKSFDLNLSGTSSQKFNIRKKPGKNKRNQKRNSGGIVRDLEVQIGNALVPVDFHVLDIKLNWNSSLLFGRAFLSTVGAVCNLQTNQLCLTLIDPYVHYNPIPVKKPQTTPKRINDP</sequence>
<accession>A0A8S9MP92</accession>
<proteinExistence type="predicted"/>
<dbReference type="InterPro" id="IPR021109">
    <property type="entry name" value="Peptidase_aspartic_dom_sf"/>
</dbReference>
<evidence type="ECO:0000313" key="3">
    <source>
        <dbReference type="Proteomes" id="UP000712281"/>
    </source>
</evidence>
<feature type="compositionally biased region" description="Basic residues" evidence="1">
    <location>
        <begin position="183"/>
        <end position="196"/>
    </location>
</feature>
<dbReference type="AlphaFoldDB" id="A0A8S9MP92"/>
<name>A0A8S9MP92_BRACR</name>